<evidence type="ECO:0000313" key="1">
    <source>
        <dbReference type="EMBL" id="ALW89937.1"/>
    </source>
</evidence>
<dbReference type="Proteomes" id="UP000060071">
    <property type="component" value="Chromosome"/>
</dbReference>
<name>A0ABN4KAR3_9DEIO</name>
<protein>
    <recommendedName>
        <fullName evidence="3">Lipoprotein</fullName>
    </recommendedName>
</protein>
<dbReference type="RefSeq" id="WP_062159343.1">
    <property type="nucleotide sequence ID" value="NZ_CP013910.1"/>
</dbReference>
<evidence type="ECO:0000313" key="2">
    <source>
        <dbReference type="Proteomes" id="UP000060071"/>
    </source>
</evidence>
<proteinExistence type="predicted"/>
<evidence type="ECO:0008006" key="3">
    <source>
        <dbReference type="Google" id="ProtNLM"/>
    </source>
</evidence>
<dbReference type="EMBL" id="CP013910">
    <property type="protein sequence ID" value="ALW89937.1"/>
    <property type="molecule type" value="Genomic_DNA"/>
</dbReference>
<keyword evidence="2" id="KW-1185">Reference proteome</keyword>
<dbReference type="PROSITE" id="PS51257">
    <property type="entry name" value="PROKAR_LIPOPROTEIN"/>
    <property type="match status" value="1"/>
</dbReference>
<accession>A0ABN4KAR3</accession>
<gene>
    <name evidence="1" type="ORF">AUC44_14415</name>
</gene>
<sequence>MNRHALLLLTLLTACTVKSQGPGVSWQRGDWPALILQICQEMTAVTSPELLARTLGPHETDPLNGAGFLRLTALPPAVNSTLIYTSEPLDALVFEVDFSPVQGPTVRSLQQALGAATELPAATESGGQAVLGFRTIQAGRPCVISAAVRREDMQVQPTDQAEQISIHIEAE</sequence>
<organism evidence="1 2">
    <name type="scientific">Deinococcus actinosclerus</name>
    <dbReference type="NCBI Taxonomy" id="1768108"/>
    <lineage>
        <taxon>Bacteria</taxon>
        <taxon>Thermotogati</taxon>
        <taxon>Deinococcota</taxon>
        <taxon>Deinococci</taxon>
        <taxon>Deinococcales</taxon>
        <taxon>Deinococcaceae</taxon>
        <taxon>Deinococcus</taxon>
    </lineage>
</organism>
<reference evidence="1 2" key="1">
    <citation type="submission" date="2015-12" db="EMBL/GenBank/DDBJ databases">
        <authorList>
            <person name="Kim M.K."/>
            <person name="Srinivasan S."/>
            <person name="Lee J.-J."/>
            <person name="Kim K."/>
        </authorList>
    </citation>
    <scope>NUCLEOTIDE SEQUENCE [LARGE SCALE GENOMIC DNA]</scope>
    <source>
        <strain evidence="1 2">BM2</strain>
    </source>
</reference>